<dbReference type="AlphaFoldDB" id="A0A2V0P9I6"/>
<dbReference type="EMBL" id="BDRX01000045">
    <property type="protein sequence ID" value="GBF93827.1"/>
    <property type="molecule type" value="Genomic_DNA"/>
</dbReference>
<proteinExistence type="inferred from homology"/>
<feature type="region of interest" description="Disordered" evidence="2">
    <location>
        <begin position="191"/>
        <end position="242"/>
    </location>
</feature>
<name>A0A2V0P9I6_9CHLO</name>
<dbReference type="OrthoDB" id="535318at2759"/>
<dbReference type="Proteomes" id="UP000247498">
    <property type="component" value="Unassembled WGS sequence"/>
</dbReference>
<feature type="region of interest" description="Disordered" evidence="2">
    <location>
        <begin position="72"/>
        <end position="96"/>
    </location>
</feature>
<reference evidence="4 5" key="1">
    <citation type="journal article" date="2018" name="Sci. Rep.">
        <title>Raphidocelis subcapitata (=Pseudokirchneriella subcapitata) provides an insight into genome evolution and environmental adaptations in the Sphaeropleales.</title>
        <authorList>
            <person name="Suzuki S."/>
            <person name="Yamaguchi H."/>
            <person name="Nakajima N."/>
            <person name="Kawachi M."/>
        </authorList>
    </citation>
    <scope>NUCLEOTIDE SEQUENCE [LARGE SCALE GENOMIC DNA]</scope>
    <source>
        <strain evidence="4 5">NIES-35</strain>
    </source>
</reference>
<dbReference type="PANTHER" id="PTHR16255">
    <property type="entry name" value="REQUIRED FOR MEIOTIC NUCLEAR DIVISION PROTEIN 1 HOMOLOG"/>
    <property type="match status" value="1"/>
</dbReference>
<keyword evidence="5" id="KW-1185">Reference proteome</keyword>
<evidence type="ECO:0000256" key="1">
    <source>
        <dbReference type="ARBA" id="ARBA00008306"/>
    </source>
</evidence>
<protein>
    <recommendedName>
        <fullName evidence="3">DUF155 domain-containing protein</fullName>
    </recommendedName>
</protein>
<feature type="compositionally biased region" description="Low complexity" evidence="2">
    <location>
        <begin position="75"/>
        <end position="91"/>
    </location>
</feature>
<gene>
    <name evidence="4" type="ORF">Rsub_06826</name>
</gene>
<dbReference type="InterPro" id="IPR003734">
    <property type="entry name" value="DUF155"/>
</dbReference>
<dbReference type="Pfam" id="PF02582">
    <property type="entry name" value="DUF155"/>
    <property type="match status" value="1"/>
</dbReference>
<evidence type="ECO:0000313" key="4">
    <source>
        <dbReference type="EMBL" id="GBF93827.1"/>
    </source>
</evidence>
<accession>A0A2V0P9I6</accession>
<organism evidence="4 5">
    <name type="scientific">Raphidocelis subcapitata</name>
    <dbReference type="NCBI Taxonomy" id="307507"/>
    <lineage>
        <taxon>Eukaryota</taxon>
        <taxon>Viridiplantae</taxon>
        <taxon>Chlorophyta</taxon>
        <taxon>core chlorophytes</taxon>
        <taxon>Chlorophyceae</taxon>
        <taxon>CS clade</taxon>
        <taxon>Sphaeropleales</taxon>
        <taxon>Selenastraceae</taxon>
        <taxon>Raphidocelis</taxon>
    </lineage>
</organism>
<dbReference type="GO" id="GO:0005739">
    <property type="term" value="C:mitochondrion"/>
    <property type="evidence" value="ECO:0007669"/>
    <property type="project" value="UniProtKB-ARBA"/>
</dbReference>
<dbReference type="PANTHER" id="PTHR16255:SF6">
    <property type="entry name" value="PROTEIN RETARDED ROOT GROWTH-LIKE"/>
    <property type="match status" value="1"/>
</dbReference>
<dbReference type="InParanoid" id="A0A2V0P9I6"/>
<comment type="similarity">
    <text evidence="1">Belongs to the RMD1/sif2 family.</text>
</comment>
<dbReference type="FunCoup" id="A0A2V0P9I6">
    <property type="interactions" value="445"/>
</dbReference>
<evidence type="ECO:0000313" key="5">
    <source>
        <dbReference type="Proteomes" id="UP000247498"/>
    </source>
</evidence>
<comment type="caution">
    <text evidence="4">The sequence shown here is derived from an EMBL/GenBank/DDBJ whole genome shotgun (WGS) entry which is preliminary data.</text>
</comment>
<evidence type="ECO:0000256" key="2">
    <source>
        <dbReference type="SAM" id="MobiDB-lite"/>
    </source>
</evidence>
<feature type="compositionally biased region" description="Low complexity" evidence="2">
    <location>
        <begin position="211"/>
        <end position="235"/>
    </location>
</feature>
<evidence type="ECO:0000259" key="3">
    <source>
        <dbReference type="Pfam" id="PF02582"/>
    </source>
</evidence>
<dbReference type="InterPro" id="IPR051624">
    <property type="entry name" value="RMD1/Sad1-interacting"/>
</dbReference>
<feature type="domain" description="DUF155" evidence="3">
    <location>
        <begin position="312"/>
        <end position="498"/>
    </location>
</feature>
<sequence>MRRALAAWRLAERAAEPHLSLAQLLAVGNEGTGSSGGARGAARCDRAAPRPGVGGVGGSAACGCSACNPRGAQWQQHGGEEAPQQGQQPAQRRPRLRVVAGESAAGASWPPRLPRLACCAGGGLLSASPAPAGAPLAAARAPRRPPAWGPALPARRAQHTRAAPLPPAAAAAAAAAMAVPPPQQRWAPWHAAAAVPADDWSDDDGGGGGAAANAPAHAPAAAAAAHQQQQQQQQPLPAPAPDDIKLHVKAYHIGGAVDFQRFAADHAQLTLKHQLHRDHAVMELSDMPGGTVLLGRPSAQQAGAASAPRVLAVYNYGSAVFFNSDTDADAFWLEKLQAYVRDPHKQPLTDETTVVVRPGLDDWFALEPDHIVLQMLDLSNVRVIASIMGQSVALEHFDRLVIAAIERFTPVLSEIARKGVSKLVLPGLFSGIGKQLRGSGGEDELLKLIGESSLLHTDVVYKLGLLHPTDVAWRTDKYYDVWKALHADYDIEKRFEALKAKLGPMLANAKFVLEVREDKKSERSELIIICLIGVEIVLHVAGWYM</sequence>